<dbReference type="RefSeq" id="WP_385937356.1">
    <property type="nucleotide sequence ID" value="NZ_JBHSOZ010000002.1"/>
</dbReference>
<comment type="caution">
    <text evidence="1">The sequence shown here is derived from an EMBL/GenBank/DDBJ whole genome shotgun (WGS) entry which is preliminary data.</text>
</comment>
<accession>A0ABW0YG74</accession>
<keyword evidence="2" id="KW-1185">Reference proteome</keyword>
<name>A0ABW0YG74_9BACI</name>
<gene>
    <name evidence="1" type="ORF">ACFPU1_00790</name>
</gene>
<dbReference type="EMBL" id="JBHSOZ010000002">
    <property type="protein sequence ID" value="MFC5711309.1"/>
    <property type="molecule type" value="Genomic_DNA"/>
</dbReference>
<sequence>MNENMLKVFSVTKSKHTIGTYRHKLLELTRKEDSSALFEWYKPLIYAPGNDVTAVFLASRISRFAAFVHWAAASGHSCDFQSVFLSAASYRKREPIFTYHVPDFETFHDSSHQARLSHIQYFYQKVLSPVFQQWCAIAGLPSRELWGQLYYQVPHFLELASARESDEVKHLLEKDWNYIKNDAPGKFFLEKQSPLHFHIRPILNPVDNSTTYTKPVCCLNYKRTKQPYCYKCPRLTPEQRQEFYQTYQGKKL</sequence>
<proteinExistence type="predicted"/>
<dbReference type="Proteomes" id="UP001596142">
    <property type="component" value="Unassembled WGS sequence"/>
</dbReference>
<evidence type="ECO:0000313" key="2">
    <source>
        <dbReference type="Proteomes" id="UP001596142"/>
    </source>
</evidence>
<protein>
    <recommendedName>
        <fullName evidence="3">Ferric iron reductase protein FhuF, involved in iron transport</fullName>
    </recommendedName>
</protein>
<evidence type="ECO:0000313" key="1">
    <source>
        <dbReference type="EMBL" id="MFC5711309.1"/>
    </source>
</evidence>
<organism evidence="1 2">
    <name type="scientific">Thalassorhabdus alkalitolerans</name>
    <dbReference type="NCBI Taxonomy" id="2282697"/>
    <lineage>
        <taxon>Bacteria</taxon>
        <taxon>Bacillati</taxon>
        <taxon>Bacillota</taxon>
        <taxon>Bacilli</taxon>
        <taxon>Bacillales</taxon>
        <taxon>Bacillaceae</taxon>
        <taxon>Thalassorhabdus</taxon>
    </lineage>
</organism>
<evidence type="ECO:0008006" key="3">
    <source>
        <dbReference type="Google" id="ProtNLM"/>
    </source>
</evidence>
<reference evidence="2" key="1">
    <citation type="journal article" date="2019" name="Int. J. Syst. Evol. Microbiol.">
        <title>The Global Catalogue of Microorganisms (GCM) 10K type strain sequencing project: providing services to taxonomists for standard genome sequencing and annotation.</title>
        <authorList>
            <consortium name="The Broad Institute Genomics Platform"/>
            <consortium name="The Broad Institute Genome Sequencing Center for Infectious Disease"/>
            <person name="Wu L."/>
            <person name="Ma J."/>
        </authorList>
    </citation>
    <scope>NUCLEOTIDE SEQUENCE [LARGE SCALE GENOMIC DNA]</scope>
    <source>
        <strain evidence="2">CECT 7184</strain>
    </source>
</reference>